<dbReference type="Proteomes" id="UP001140510">
    <property type="component" value="Unassembled WGS sequence"/>
</dbReference>
<protein>
    <submittedName>
        <fullName evidence="1">Uncharacterized protein</fullName>
    </submittedName>
</protein>
<keyword evidence="2" id="KW-1185">Reference proteome</keyword>
<sequence length="121" mass="14119">MGHIELPRLPSLEFIKIADTRHVTFQQYTHLPMGTNLRKIEILHSFGRTFLPDFLHRDRIPHLKKLIFRDRWGSPRMTYQQVIDKLRTECPGLKYLKLTVESPYQGLPIPIAPPQYAASVA</sequence>
<dbReference type="AlphaFoldDB" id="A0A9W8ZI88"/>
<dbReference type="OrthoDB" id="10303542at2759"/>
<name>A0A9W8ZI88_9PLEO</name>
<proteinExistence type="predicted"/>
<accession>A0A9W8ZI88</accession>
<evidence type="ECO:0000313" key="2">
    <source>
        <dbReference type="Proteomes" id="UP001140510"/>
    </source>
</evidence>
<gene>
    <name evidence="1" type="ORF">N0V91_002424</name>
</gene>
<comment type="caution">
    <text evidence="1">The sequence shown here is derived from an EMBL/GenBank/DDBJ whole genome shotgun (WGS) entry which is preliminary data.</text>
</comment>
<evidence type="ECO:0000313" key="1">
    <source>
        <dbReference type="EMBL" id="KAJ4409503.1"/>
    </source>
</evidence>
<dbReference type="EMBL" id="JAPEVA010000011">
    <property type="protein sequence ID" value="KAJ4409503.1"/>
    <property type="molecule type" value="Genomic_DNA"/>
</dbReference>
<reference evidence="1" key="1">
    <citation type="submission" date="2022-10" db="EMBL/GenBank/DDBJ databases">
        <title>Tapping the CABI collections for fungal endophytes: first genome assemblies for Collariella, Neodidymelliopsis, Ascochyta clinopodiicola, Didymella pomorum, Didymosphaeria variabile, Neocosmospora piperis and Neocucurbitaria cava.</title>
        <authorList>
            <person name="Hill R."/>
        </authorList>
    </citation>
    <scope>NUCLEOTIDE SEQUENCE</scope>
    <source>
        <strain evidence="1">IMI 355091</strain>
    </source>
</reference>
<organism evidence="1 2">
    <name type="scientific">Didymella pomorum</name>
    <dbReference type="NCBI Taxonomy" id="749634"/>
    <lineage>
        <taxon>Eukaryota</taxon>
        <taxon>Fungi</taxon>
        <taxon>Dikarya</taxon>
        <taxon>Ascomycota</taxon>
        <taxon>Pezizomycotina</taxon>
        <taxon>Dothideomycetes</taxon>
        <taxon>Pleosporomycetidae</taxon>
        <taxon>Pleosporales</taxon>
        <taxon>Pleosporineae</taxon>
        <taxon>Didymellaceae</taxon>
        <taxon>Didymella</taxon>
    </lineage>
</organism>